<keyword evidence="1" id="KW-1133">Transmembrane helix</keyword>
<comment type="caution">
    <text evidence="2">The sequence shown here is derived from an EMBL/GenBank/DDBJ whole genome shotgun (WGS) entry which is preliminary data.</text>
</comment>
<evidence type="ECO:0000313" key="2">
    <source>
        <dbReference type="EMBL" id="EIC96265.1"/>
    </source>
</evidence>
<organism evidence="2 3">
    <name type="scientific">Lachnoanaerobaculum saburreum F0468</name>
    <dbReference type="NCBI Taxonomy" id="1095750"/>
    <lineage>
        <taxon>Bacteria</taxon>
        <taxon>Bacillati</taxon>
        <taxon>Bacillota</taxon>
        <taxon>Clostridia</taxon>
        <taxon>Lachnospirales</taxon>
        <taxon>Lachnospiraceae</taxon>
        <taxon>Lachnoanaerobaculum</taxon>
    </lineage>
</organism>
<keyword evidence="1" id="KW-0812">Transmembrane</keyword>
<evidence type="ECO:0000313" key="3">
    <source>
        <dbReference type="Proteomes" id="UP000005039"/>
    </source>
</evidence>
<accession>I0R9A7</accession>
<dbReference type="AlphaFoldDB" id="I0R9A7"/>
<dbReference type="eggNOG" id="COG1132">
    <property type="taxonomic scope" value="Bacteria"/>
</dbReference>
<proteinExistence type="predicted"/>
<feature type="transmembrane region" description="Helical" evidence="1">
    <location>
        <begin position="21"/>
        <end position="42"/>
    </location>
</feature>
<reference evidence="2 3" key="1">
    <citation type="submission" date="2012-03" db="EMBL/GenBank/DDBJ databases">
        <authorList>
            <person name="Durkin A.S."/>
            <person name="McCorrison J."/>
            <person name="Torralba M."/>
            <person name="Gillis M."/>
            <person name="Methe B."/>
            <person name="Sutton G."/>
            <person name="Nelson K.E."/>
        </authorList>
    </citation>
    <scope>NUCLEOTIDE SEQUENCE [LARGE SCALE GENOMIC DNA]</scope>
    <source>
        <strain evidence="2 3">F0468</strain>
    </source>
</reference>
<dbReference type="EMBL" id="AJGH01000052">
    <property type="protein sequence ID" value="EIC96265.1"/>
    <property type="molecule type" value="Genomic_DNA"/>
</dbReference>
<gene>
    <name evidence="2" type="ORF">HMPREF9970_2161</name>
</gene>
<dbReference type="PATRIC" id="fig|1095750.3.peg.988"/>
<protein>
    <submittedName>
        <fullName evidence="2">Uncharacterized protein</fullName>
    </submittedName>
</protein>
<name>I0R9A7_9FIRM</name>
<dbReference type="RefSeq" id="WP_008753647.1">
    <property type="nucleotide sequence ID" value="NZ_AJGH01000052.1"/>
</dbReference>
<keyword evidence="3" id="KW-1185">Reference proteome</keyword>
<keyword evidence="1" id="KW-0472">Membrane</keyword>
<dbReference type="Proteomes" id="UP000005039">
    <property type="component" value="Unassembled WGS sequence"/>
</dbReference>
<evidence type="ECO:0000256" key="1">
    <source>
        <dbReference type="SAM" id="Phobius"/>
    </source>
</evidence>
<sequence>MEKKKTGISYVFQLAKDERKKLHLGMFLSVISAALSLVPYPVLF</sequence>